<evidence type="ECO:0000313" key="2">
    <source>
        <dbReference type="Proteomes" id="UP001177260"/>
    </source>
</evidence>
<accession>A0ACC3B2B7</accession>
<protein>
    <submittedName>
        <fullName evidence="1">Uncharacterized protein</fullName>
    </submittedName>
</protein>
<name>A0ACC3B2B7_9EURO</name>
<reference evidence="1 2" key="1">
    <citation type="journal article" date="2023" name="ACS Omega">
        <title>Identification of the Neoaspergillic Acid Biosynthesis Gene Cluster by Establishing an In Vitro CRISPR-Ribonucleoprotein Genetic System in Aspergillus melleus.</title>
        <authorList>
            <person name="Yuan B."/>
            <person name="Grau M.F."/>
            <person name="Murata R.M."/>
            <person name="Torok T."/>
            <person name="Venkateswaran K."/>
            <person name="Stajich J.E."/>
            <person name="Wang C.C.C."/>
        </authorList>
    </citation>
    <scope>NUCLEOTIDE SEQUENCE [LARGE SCALE GENOMIC DNA]</scope>
    <source>
        <strain evidence="1 2">IMV 1140</strain>
    </source>
</reference>
<dbReference type="EMBL" id="JAOPJF010000033">
    <property type="protein sequence ID" value="KAK1144130.1"/>
    <property type="molecule type" value="Genomic_DNA"/>
</dbReference>
<dbReference type="Proteomes" id="UP001177260">
    <property type="component" value="Unassembled WGS sequence"/>
</dbReference>
<evidence type="ECO:0000313" key="1">
    <source>
        <dbReference type="EMBL" id="KAK1144130.1"/>
    </source>
</evidence>
<sequence>MDEALAPNLTAAALSLQGKEVFTWVVKATFPGTYATFGPRCEPSWTEFIWSHPVARSPAVIWCQRCINTWFLARRHNDATMLATSRDLYNRGLQSLVCILGDPTMVTSDTVLTTAVMLGVYEMFDGLGPHSWLIHSRGIATLFRLRGPKAHQTGFGRTLYVTFRSFFVAEAFLRQEPCFLAGAEWREVNLETAAMDEAKGKGSRLGAMVERVFNETVLCPGYFQRTSELMMIARRERRRRRDRGRDEGSTRHALVLELRHSVDRLRDLQQQLGRLADQDQDRDWDCGQPVRPGVDSITGPIPQDFVHRIARASLQGIGSAIALLEQLTVGLQDRWSDSAPSWSLPSVRSIQELEHDRRRQEGRAQSQSEDWIDQLAMSMGTLAIKTDMT</sequence>
<proteinExistence type="predicted"/>
<organism evidence="1 2">
    <name type="scientific">Aspergillus melleus</name>
    <dbReference type="NCBI Taxonomy" id="138277"/>
    <lineage>
        <taxon>Eukaryota</taxon>
        <taxon>Fungi</taxon>
        <taxon>Dikarya</taxon>
        <taxon>Ascomycota</taxon>
        <taxon>Pezizomycotina</taxon>
        <taxon>Eurotiomycetes</taxon>
        <taxon>Eurotiomycetidae</taxon>
        <taxon>Eurotiales</taxon>
        <taxon>Aspergillaceae</taxon>
        <taxon>Aspergillus</taxon>
        <taxon>Aspergillus subgen. Circumdati</taxon>
    </lineage>
</organism>
<comment type="caution">
    <text evidence="1">The sequence shown here is derived from an EMBL/GenBank/DDBJ whole genome shotgun (WGS) entry which is preliminary data.</text>
</comment>
<gene>
    <name evidence="1" type="ORF">N8T08_005792</name>
</gene>
<keyword evidence="2" id="KW-1185">Reference proteome</keyword>